<feature type="domain" description="RAE1/2" evidence="5">
    <location>
        <begin position="304"/>
        <end position="419"/>
    </location>
</feature>
<sequence length="458" mass="50729">MGEDDLPSDYDVIVVGTGMAESIVAAAVTRIGKKALHLDGNDYYGGMWASFNLECLQKWLDECRAEPSPQPLTDETTSLAAPGESLVTIGSPFSTVSNIEEEWFIPEQSPEVDSAPTPNSDGGDSQATPVWSKAHLLSLNRKFNLDLAPKLLFARGALVELLISSNIARYAEFRSVTRVLTWIDDKLEFVPCSRADVFKTKDVSIVEKRLLMKLLTICVEYKEDNNEFAGFEDKKFVDYLKSKELTDNLMHYVLYAIAMSSTETPCMEAVERTKRFLASLGRYGNTPFLHPMYGSGELPQCFCRSILPSEKESLTLLQFPAVNPITVIELGPATHACPPGLYVVHMTCKQEQTARQDLKSTVDKLLNCSAFDGVFKPAATGGDTRPQVLYALYFNVPDTSHCDLSSSVPSNVHLCSGPDLDLDFDFAVNQAKEIFTKMYPGEEFLPRAPASINFHQNL</sequence>
<dbReference type="SUPFAM" id="SSF51905">
    <property type="entry name" value="FAD/NAD(P)-binding domain"/>
    <property type="match status" value="1"/>
</dbReference>
<dbReference type="PaxDb" id="121845-A0A3Q0IQ24"/>
<gene>
    <name evidence="7" type="primary">LOC103507823</name>
</gene>
<dbReference type="Pfam" id="PF22603">
    <property type="entry name" value="RAE1_2_domI_C"/>
    <property type="match status" value="1"/>
</dbReference>
<protein>
    <submittedName>
        <fullName evidence="7">Rab proteins geranylgeranyltransferase component A 1</fullName>
    </submittedName>
</protein>
<evidence type="ECO:0000256" key="1">
    <source>
        <dbReference type="ARBA" id="ARBA00004514"/>
    </source>
</evidence>
<dbReference type="PANTHER" id="PTHR11787">
    <property type="entry name" value="RAB GDP-DISSOCIATION INHIBITOR"/>
    <property type="match status" value="1"/>
</dbReference>
<dbReference type="InterPro" id="IPR018203">
    <property type="entry name" value="GDP_dissociation_inhibitor"/>
</dbReference>
<evidence type="ECO:0000313" key="7">
    <source>
        <dbReference type="RefSeq" id="XP_026678399.1"/>
    </source>
</evidence>
<dbReference type="GeneID" id="103507823"/>
<dbReference type="InterPro" id="IPR001738">
    <property type="entry name" value="Rab_escort"/>
</dbReference>
<keyword evidence="3" id="KW-0343">GTPase activation</keyword>
<dbReference type="RefSeq" id="XP_026678399.1">
    <property type="nucleotide sequence ID" value="XM_026822598.1"/>
</dbReference>
<organism evidence="6 7">
    <name type="scientific">Diaphorina citri</name>
    <name type="common">Asian citrus psyllid</name>
    <dbReference type="NCBI Taxonomy" id="121845"/>
    <lineage>
        <taxon>Eukaryota</taxon>
        <taxon>Metazoa</taxon>
        <taxon>Ecdysozoa</taxon>
        <taxon>Arthropoda</taxon>
        <taxon>Hexapoda</taxon>
        <taxon>Insecta</taxon>
        <taxon>Pterygota</taxon>
        <taxon>Neoptera</taxon>
        <taxon>Paraneoptera</taxon>
        <taxon>Hemiptera</taxon>
        <taxon>Sternorrhyncha</taxon>
        <taxon>Psylloidea</taxon>
        <taxon>Psyllidae</taxon>
        <taxon>Diaphorininae</taxon>
        <taxon>Diaphorina</taxon>
    </lineage>
</organism>
<accession>A0A3Q0IQ24</accession>
<dbReference type="PRINTS" id="PR00891">
    <property type="entry name" value="RABGDIREP"/>
</dbReference>
<reference evidence="7" key="1">
    <citation type="submission" date="2025-08" db="UniProtKB">
        <authorList>
            <consortium name="RefSeq"/>
        </authorList>
    </citation>
    <scope>IDENTIFICATION</scope>
</reference>
<evidence type="ECO:0000256" key="4">
    <source>
        <dbReference type="ARBA" id="ARBA00022490"/>
    </source>
</evidence>
<dbReference type="Proteomes" id="UP000079169">
    <property type="component" value="Unplaced"/>
</dbReference>
<dbReference type="Gene3D" id="3.50.50.60">
    <property type="entry name" value="FAD/NAD(P)-binding domain"/>
    <property type="match status" value="2"/>
</dbReference>
<name>A0A3Q0IQ24_DIACI</name>
<dbReference type="Pfam" id="PF00996">
    <property type="entry name" value="GDI"/>
    <property type="match status" value="1"/>
</dbReference>
<evidence type="ECO:0000256" key="3">
    <source>
        <dbReference type="ARBA" id="ARBA00022468"/>
    </source>
</evidence>
<keyword evidence="4" id="KW-0963">Cytoplasm</keyword>
<dbReference type="GO" id="GO:0005829">
    <property type="term" value="C:cytosol"/>
    <property type="evidence" value="ECO:0007669"/>
    <property type="project" value="UniProtKB-SubCell"/>
</dbReference>
<dbReference type="SUPFAM" id="SSF54373">
    <property type="entry name" value="FAD-linked reductases, C-terminal domain"/>
    <property type="match status" value="1"/>
</dbReference>
<dbReference type="STRING" id="121845.A0A3Q0IQ24"/>
<comment type="similarity">
    <text evidence="2">Belongs to the Rab GDI family.</text>
</comment>
<dbReference type="GO" id="GO:0005092">
    <property type="term" value="F:GDP-dissociation inhibitor activity"/>
    <property type="evidence" value="ECO:0007669"/>
    <property type="project" value="InterPro"/>
</dbReference>
<evidence type="ECO:0000256" key="2">
    <source>
        <dbReference type="ARBA" id="ARBA00005593"/>
    </source>
</evidence>
<dbReference type="InterPro" id="IPR054420">
    <property type="entry name" value="RAE1_2_domI_C"/>
</dbReference>
<dbReference type="CTD" id="37246"/>
<dbReference type="GO" id="GO:0016192">
    <property type="term" value="P:vesicle-mediated transport"/>
    <property type="evidence" value="ECO:0007669"/>
    <property type="project" value="TreeGrafter"/>
</dbReference>
<dbReference type="GO" id="GO:0005634">
    <property type="term" value="C:nucleus"/>
    <property type="evidence" value="ECO:0007669"/>
    <property type="project" value="TreeGrafter"/>
</dbReference>
<proteinExistence type="inferred from homology"/>
<dbReference type="InterPro" id="IPR036188">
    <property type="entry name" value="FAD/NAD-bd_sf"/>
</dbReference>
<dbReference type="Gene3D" id="3.30.519.10">
    <property type="entry name" value="Guanine Nucleotide Dissociation Inhibitor, domain 2"/>
    <property type="match status" value="2"/>
</dbReference>
<dbReference type="AlphaFoldDB" id="A0A3Q0IQ24"/>
<comment type="subcellular location">
    <subcellularLocation>
        <location evidence="1">Cytoplasm</location>
        <location evidence="1">Cytosol</location>
    </subcellularLocation>
</comment>
<dbReference type="PANTHER" id="PTHR11787:SF4">
    <property type="entry name" value="CHM, RAB ESCORT PROTEIN 1"/>
    <property type="match status" value="1"/>
</dbReference>
<evidence type="ECO:0000313" key="6">
    <source>
        <dbReference type="Proteomes" id="UP000079169"/>
    </source>
</evidence>
<evidence type="ECO:0000259" key="5">
    <source>
        <dbReference type="Pfam" id="PF22603"/>
    </source>
</evidence>
<dbReference type="GO" id="GO:0006886">
    <property type="term" value="P:intracellular protein transport"/>
    <property type="evidence" value="ECO:0007669"/>
    <property type="project" value="InterPro"/>
</dbReference>
<dbReference type="GO" id="GO:0007264">
    <property type="term" value="P:small GTPase-mediated signal transduction"/>
    <property type="evidence" value="ECO:0007669"/>
    <property type="project" value="InterPro"/>
</dbReference>
<dbReference type="PIRSF" id="PIRSF016550">
    <property type="entry name" value="Rab_ger_ger_transf_A_euk"/>
    <property type="match status" value="1"/>
</dbReference>
<dbReference type="GO" id="GO:0005968">
    <property type="term" value="C:Rab-protein geranylgeranyltransferase complex"/>
    <property type="evidence" value="ECO:0007669"/>
    <property type="project" value="InterPro"/>
</dbReference>
<keyword evidence="6" id="KW-1185">Reference proteome</keyword>
<dbReference type="GO" id="GO:0005096">
    <property type="term" value="F:GTPase activator activity"/>
    <property type="evidence" value="ECO:0007669"/>
    <property type="project" value="UniProtKB-KW"/>
</dbReference>
<dbReference type="KEGG" id="dci:103507823"/>